<comment type="catalytic activity">
    <reaction evidence="7">
        <text>adenosine + H2O + H(+) = inosine + NH4(+)</text>
        <dbReference type="Rhea" id="RHEA:24408"/>
        <dbReference type="ChEBI" id="CHEBI:15377"/>
        <dbReference type="ChEBI" id="CHEBI:15378"/>
        <dbReference type="ChEBI" id="CHEBI:16335"/>
        <dbReference type="ChEBI" id="CHEBI:17596"/>
        <dbReference type="ChEBI" id="CHEBI:28938"/>
        <dbReference type="EC" id="3.5.4.4"/>
    </reaction>
    <physiologicalReaction direction="left-to-right" evidence="7">
        <dbReference type="Rhea" id="RHEA:24409"/>
    </physiologicalReaction>
</comment>
<comment type="catalytic activity">
    <reaction evidence="8">
        <text>adenosine + phosphate = alpha-D-ribose 1-phosphate + adenine</text>
        <dbReference type="Rhea" id="RHEA:27642"/>
        <dbReference type="ChEBI" id="CHEBI:16335"/>
        <dbReference type="ChEBI" id="CHEBI:16708"/>
        <dbReference type="ChEBI" id="CHEBI:43474"/>
        <dbReference type="ChEBI" id="CHEBI:57720"/>
        <dbReference type="EC" id="2.4.2.1"/>
    </reaction>
    <physiologicalReaction direction="left-to-right" evidence="8">
        <dbReference type="Rhea" id="RHEA:27643"/>
    </physiologicalReaction>
</comment>
<accession>A0AA86J873</accession>
<evidence type="ECO:0000256" key="1">
    <source>
        <dbReference type="ARBA" id="ARBA00000553"/>
    </source>
</evidence>
<dbReference type="CDD" id="cd16833">
    <property type="entry name" value="YfiH"/>
    <property type="match status" value="1"/>
</dbReference>
<evidence type="ECO:0000256" key="4">
    <source>
        <dbReference type="ARBA" id="ARBA00022723"/>
    </source>
</evidence>
<dbReference type="PANTHER" id="PTHR30616:SF2">
    <property type="entry name" value="PURINE NUCLEOSIDE PHOSPHORYLASE LACC1"/>
    <property type="match status" value="1"/>
</dbReference>
<dbReference type="Proteomes" id="UP001329151">
    <property type="component" value="Chromosome"/>
</dbReference>
<dbReference type="Gene3D" id="3.60.140.10">
    <property type="entry name" value="CNF1/YfiH-like putative cysteine hydrolases"/>
    <property type="match status" value="1"/>
</dbReference>
<keyword evidence="12" id="KW-1185">Reference proteome</keyword>
<comment type="catalytic activity">
    <reaction evidence="1">
        <text>inosine + phosphate = alpha-D-ribose 1-phosphate + hypoxanthine</text>
        <dbReference type="Rhea" id="RHEA:27646"/>
        <dbReference type="ChEBI" id="CHEBI:17368"/>
        <dbReference type="ChEBI" id="CHEBI:17596"/>
        <dbReference type="ChEBI" id="CHEBI:43474"/>
        <dbReference type="ChEBI" id="CHEBI:57720"/>
        <dbReference type="EC" id="2.4.2.1"/>
    </reaction>
    <physiologicalReaction direction="left-to-right" evidence="1">
        <dbReference type="Rhea" id="RHEA:27647"/>
    </physiologicalReaction>
</comment>
<dbReference type="AlphaFoldDB" id="A0AA86J873"/>
<dbReference type="EMBL" id="AP028947">
    <property type="protein sequence ID" value="BET26355.1"/>
    <property type="molecule type" value="Genomic_DNA"/>
</dbReference>
<dbReference type="Pfam" id="PF02578">
    <property type="entry name" value="Cu-oxidase_4"/>
    <property type="match status" value="1"/>
</dbReference>
<reference evidence="11 12" key="1">
    <citation type="submission" date="2023-10" db="EMBL/GenBank/DDBJ databases">
        <title>Complete Genome Sequence of Limnobacter thiooxidans CS-K2T, Isolated from freshwater lake sediments in Bavaria, Germany.</title>
        <authorList>
            <person name="Naruki M."/>
            <person name="Watanabe A."/>
            <person name="Warashina T."/>
            <person name="Morita T."/>
            <person name="Arakawa K."/>
        </authorList>
    </citation>
    <scope>NUCLEOTIDE SEQUENCE [LARGE SCALE GENOMIC DNA]</scope>
    <source>
        <strain evidence="11 12">CS-K2</strain>
    </source>
</reference>
<evidence type="ECO:0000313" key="12">
    <source>
        <dbReference type="Proteomes" id="UP001329151"/>
    </source>
</evidence>
<evidence type="ECO:0000256" key="2">
    <source>
        <dbReference type="ARBA" id="ARBA00007353"/>
    </source>
</evidence>
<comment type="similarity">
    <text evidence="2 10">Belongs to the purine nucleoside phosphorylase YfiH/LACC1 family.</text>
</comment>
<evidence type="ECO:0000256" key="3">
    <source>
        <dbReference type="ARBA" id="ARBA00022679"/>
    </source>
</evidence>
<dbReference type="NCBIfam" id="TIGR00726">
    <property type="entry name" value="peptidoglycan editing factor PgeF"/>
    <property type="match status" value="1"/>
</dbReference>
<dbReference type="SUPFAM" id="SSF64438">
    <property type="entry name" value="CNF1/YfiH-like putative cysteine hydrolases"/>
    <property type="match status" value="1"/>
</dbReference>
<keyword evidence="4" id="KW-0479">Metal-binding</keyword>
<proteinExistence type="inferred from homology"/>
<evidence type="ECO:0000313" key="11">
    <source>
        <dbReference type="EMBL" id="BET26355.1"/>
    </source>
</evidence>
<dbReference type="PANTHER" id="PTHR30616">
    <property type="entry name" value="UNCHARACTERIZED PROTEIN YFIH"/>
    <property type="match status" value="1"/>
</dbReference>
<evidence type="ECO:0000256" key="7">
    <source>
        <dbReference type="ARBA" id="ARBA00047989"/>
    </source>
</evidence>
<keyword evidence="5" id="KW-0378">Hydrolase</keyword>
<dbReference type="GO" id="GO:0005507">
    <property type="term" value="F:copper ion binding"/>
    <property type="evidence" value="ECO:0007669"/>
    <property type="project" value="TreeGrafter"/>
</dbReference>
<keyword evidence="6" id="KW-0862">Zinc</keyword>
<dbReference type="GO" id="GO:0017061">
    <property type="term" value="F:S-methyl-5-thioadenosine phosphorylase activity"/>
    <property type="evidence" value="ECO:0007669"/>
    <property type="project" value="UniProtKB-EC"/>
</dbReference>
<dbReference type="InterPro" id="IPR003730">
    <property type="entry name" value="Cu_polyphenol_OxRdtase"/>
</dbReference>
<sequence length="244" mass="25532">MTQTGFQAGPHYTSPYGFNLGTHVGDNLADVETRRAAVQAYMGAPIAWLNQVHGCDVHVAKGQPVVAVPDADASVCLDHQTCLAIMTADCLPVVFAAFDSAGAAIGVAAAHAGWRGLVGGVLQATAQALAAQAGVPVQQIRAWMGPAIGPLSFEVGAEVKTAFTQQNPLNRECFKPGLLAGKCMADIYGLARNALAEQGINNVEGGGLDTFKDLRWFSHRRGQQLEAPSGRFATLIRLLPSQGA</sequence>
<name>A0AA86J873_9BURK</name>
<evidence type="ECO:0000256" key="6">
    <source>
        <dbReference type="ARBA" id="ARBA00022833"/>
    </source>
</evidence>
<dbReference type="InterPro" id="IPR011324">
    <property type="entry name" value="Cytotoxic_necrot_fac-like_cat"/>
</dbReference>
<evidence type="ECO:0000256" key="5">
    <source>
        <dbReference type="ARBA" id="ARBA00022801"/>
    </source>
</evidence>
<evidence type="ECO:0000256" key="8">
    <source>
        <dbReference type="ARBA" id="ARBA00048968"/>
    </source>
</evidence>
<evidence type="ECO:0000256" key="9">
    <source>
        <dbReference type="ARBA" id="ARBA00049893"/>
    </source>
</evidence>
<comment type="catalytic activity">
    <reaction evidence="9">
        <text>S-methyl-5'-thioadenosine + phosphate = 5-(methylsulfanyl)-alpha-D-ribose 1-phosphate + adenine</text>
        <dbReference type="Rhea" id="RHEA:11852"/>
        <dbReference type="ChEBI" id="CHEBI:16708"/>
        <dbReference type="ChEBI" id="CHEBI:17509"/>
        <dbReference type="ChEBI" id="CHEBI:43474"/>
        <dbReference type="ChEBI" id="CHEBI:58533"/>
        <dbReference type="EC" id="2.4.2.28"/>
    </reaction>
    <physiologicalReaction direction="left-to-right" evidence="9">
        <dbReference type="Rhea" id="RHEA:11853"/>
    </physiologicalReaction>
</comment>
<dbReference type="InterPro" id="IPR038371">
    <property type="entry name" value="Cu_polyphenol_OxRdtase_sf"/>
</dbReference>
<evidence type="ECO:0000256" key="10">
    <source>
        <dbReference type="RuleBase" id="RU361274"/>
    </source>
</evidence>
<protein>
    <recommendedName>
        <fullName evidence="10">Purine nucleoside phosphorylase</fullName>
    </recommendedName>
</protein>
<organism evidence="11 12">
    <name type="scientific">Limnobacter thiooxidans</name>
    <dbReference type="NCBI Taxonomy" id="131080"/>
    <lineage>
        <taxon>Bacteria</taxon>
        <taxon>Pseudomonadati</taxon>
        <taxon>Pseudomonadota</taxon>
        <taxon>Betaproteobacteria</taxon>
        <taxon>Burkholderiales</taxon>
        <taxon>Burkholderiaceae</taxon>
        <taxon>Limnobacter</taxon>
    </lineage>
</organism>
<dbReference type="KEGG" id="lto:RGQ30_18560"/>
<dbReference type="GO" id="GO:0016787">
    <property type="term" value="F:hydrolase activity"/>
    <property type="evidence" value="ECO:0007669"/>
    <property type="project" value="UniProtKB-KW"/>
</dbReference>
<gene>
    <name evidence="11" type="primary">pgeF</name>
    <name evidence="11" type="ORF">RGQ30_18560</name>
</gene>
<keyword evidence="3" id="KW-0808">Transferase</keyword>